<dbReference type="EMBL" id="PDUG01000002">
    <property type="protein sequence ID" value="PIC48574.1"/>
    <property type="molecule type" value="Genomic_DNA"/>
</dbReference>
<feature type="compositionally biased region" description="Low complexity" evidence="1">
    <location>
        <begin position="408"/>
        <end position="419"/>
    </location>
</feature>
<keyword evidence="3" id="KW-1185">Reference proteome</keyword>
<dbReference type="AlphaFoldDB" id="A0A2G5V9V9"/>
<accession>A0A2G5V9V9</accession>
<feature type="compositionally biased region" description="Basic and acidic residues" evidence="1">
    <location>
        <begin position="165"/>
        <end position="178"/>
    </location>
</feature>
<comment type="caution">
    <text evidence="2">The sequence shown here is derived from an EMBL/GenBank/DDBJ whole genome shotgun (WGS) entry which is preliminary data.</text>
</comment>
<feature type="compositionally biased region" description="Basic and acidic residues" evidence="1">
    <location>
        <begin position="213"/>
        <end position="225"/>
    </location>
</feature>
<feature type="region of interest" description="Disordered" evidence="1">
    <location>
        <begin position="156"/>
        <end position="225"/>
    </location>
</feature>
<dbReference type="Proteomes" id="UP000230233">
    <property type="component" value="Chromosome II"/>
</dbReference>
<name>A0A2G5V9V9_9PELO</name>
<feature type="region of interest" description="Disordered" evidence="1">
    <location>
        <begin position="560"/>
        <end position="586"/>
    </location>
</feature>
<evidence type="ECO:0000313" key="3">
    <source>
        <dbReference type="Proteomes" id="UP000230233"/>
    </source>
</evidence>
<evidence type="ECO:0000313" key="2">
    <source>
        <dbReference type="EMBL" id="PIC48574.1"/>
    </source>
</evidence>
<protein>
    <submittedName>
        <fullName evidence="2">Uncharacterized protein</fullName>
    </submittedName>
</protein>
<feature type="compositionally biased region" description="Basic and acidic residues" evidence="1">
    <location>
        <begin position="242"/>
        <end position="253"/>
    </location>
</feature>
<feature type="region of interest" description="Disordered" evidence="1">
    <location>
        <begin position="323"/>
        <end position="426"/>
    </location>
</feature>
<organism evidence="2 3">
    <name type="scientific">Caenorhabditis nigoni</name>
    <dbReference type="NCBI Taxonomy" id="1611254"/>
    <lineage>
        <taxon>Eukaryota</taxon>
        <taxon>Metazoa</taxon>
        <taxon>Ecdysozoa</taxon>
        <taxon>Nematoda</taxon>
        <taxon>Chromadorea</taxon>
        <taxon>Rhabditida</taxon>
        <taxon>Rhabditina</taxon>
        <taxon>Rhabditomorpha</taxon>
        <taxon>Rhabditoidea</taxon>
        <taxon>Rhabditidae</taxon>
        <taxon>Peloderinae</taxon>
        <taxon>Caenorhabditis</taxon>
    </lineage>
</organism>
<feature type="region of interest" description="Disordered" evidence="1">
    <location>
        <begin position="22"/>
        <end position="75"/>
    </location>
</feature>
<reference evidence="3" key="1">
    <citation type="submission" date="2017-10" db="EMBL/GenBank/DDBJ databases">
        <title>Rapid genome shrinkage in a self-fertile nematode reveals novel sperm competition proteins.</title>
        <authorList>
            <person name="Yin D."/>
            <person name="Schwarz E.M."/>
            <person name="Thomas C.G."/>
            <person name="Felde R.L."/>
            <person name="Korf I.F."/>
            <person name="Cutter A.D."/>
            <person name="Schartner C.M."/>
            <person name="Ralston E.J."/>
            <person name="Meyer B.J."/>
            <person name="Haag E.S."/>
        </authorList>
    </citation>
    <scope>NUCLEOTIDE SEQUENCE [LARGE SCALE GENOMIC DNA]</scope>
    <source>
        <strain evidence="3">JU1422</strain>
    </source>
</reference>
<gene>
    <name evidence="2" type="primary">Cnig_chr_II.g7493</name>
    <name evidence="2" type="ORF">B9Z55_007493</name>
</gene>
<feature type="region of interest" description="Disordered" evidence="1">
    <location>
        <begin position="242"/>
        <end position="280"/>
    </location>
</feature>
<feature type="compositionally biased region" description="Low complexity" evidence="1">
    <location>
        <begin position="189"/>
        <end position="201"/>
    </location>
</feature>
<evidence type="ECO:0000256" key="1">
    <source>
        <dbReference type="SAM" id="MobiDB-lite"/>
    </source>
</evidence>
<feature type="region of interest" description="Disordered" evidence="1">
    <location>
        <begin position="109"/>
        <end position="140"/>
    </location>
</feature>
<dbReference type="OrthoDB" id="10598834at2759"/>
<proteinExistence type="predicted"/>
<feature type="compositionally biased region" description="Low complexity" evidence="1">
    <location>
        <begin position="254"/>
        <end position="269"/>
    </location>
</feature>
<sequence>MVFQDLQLHIFNMQRPEYVVPSIYGNRHPGSYRTRPVPSRADGHRRRIDGQRRPSGGPYSRPASGRAPEFCQNIPPPRLIISPKLSTAGPTPEAVSASNVLWTRLNTGTNHREPLLPTPTARVPNQESWGFGGGYPEKCRRPELEKDEEWKFLYEKPLEGNEQQKNPEDKGPQDKEQVEAVSQHHGNLAAPAPKVPVKTPVLIDLTGDSDDEQPTKEDEEALVRIERRLRDPERVAEIEKMQQENVEKKKSIQEEPISPSSSPHNSQDSQDPRSSSTLPLPLKSIKMELAADPMEDHETRLLEKMRAFCPARVEEIMRMQRENRERKEALTRNSGCQKMNKLSGPNLLDPNKEGTILSRSTRTRSDRRPRYAISPPRTQKEFERSFRGRRRESYHRDRWDGRGSSQYSRDCTTRKSSCSSRKRKMSLTNTDQVLDRVRIRLVQLIASLPASADGYLIPLRHQIQQALMTQQHLQHLQMQQMHNIQHLQQALIGHMGIPMTMGVPVYHMVSMVPTNQIEQLQKIQQWQQQQQQLAFQQQQYFHQMANQQTKQAPIPAKNPIISHPSDATGFGSGSQEEDDDIQILPKPVKIRKIKVEDV</sequence>
<dbReference type="STRING" id="1611254.A0A2G5V9V9"/>